<keyword evidence="1" id="KW-0472">Membrane</keyword>
<organism evidence="2 4">
    <name type="scientific">Vibrio anguillarum</name>
    <name type="common">Listonella anguillarum</name>
    <dbReference type="NCBI Taxonomy" id="55601"/>
    <lineage>
        <taxon>Bacteria</taxon>
        <taxon>Pseudomonadati</taxon>
        <taxon>Pseudomonadota</taxon>
        <taxon>Gammaproteobacteria</taxon>
        <taxon>Vibrionales</taxon>
        <taxon>Vibrionaceae</taxon>
        <taxon>Vibrio</taxon>
    </lineage>
</organism>
<keyword evidence="5" id="KW-1185">Reference proteome</keyword>
<name>A0A7U6FS61_VIBAN</name>
<evidence type="ECO:0000313" key="5">
    <source>
        <dbReference type="Proteomes" id="UP000726136"/>
    </source>
</evidence>
<feature type="transmembrane region" description="Helical" evidence="1">
    <location>
        <begin position="44"/>
        <end position="71"/>
    </location>
</feature>
<evidence type="ECO:0000313" key="4">
    <source>
        <dbReference type="Proteomes" id="UP000256923"/>
    </source>
</evidence>
<keyword evidence="1" id="KW-1133">Transmembrane helix</keyword>
<sequence>MKLKHISGWLLIALAIYVYLKETAFGYWMYIANQTNSGGISFSMYLPFGLFALGAFIIGLGMYILIFFKIFKINEQLDRNK</sequence>
<dbReference type="EMBL" id="RDPI01000019">
    <property type="protein sequence ID" value="MBF4374531.1"/>
    <property type="molecule type" value="Genomic_DNA"/>
</dbReference>
<dbReference type="RefSeq" id="WP_116285085.1">
    <property type="nucleotide sequence ID" value="NZ_CP034672.1"/>
</dbReference>
<dbReference type="Proteomes" id="UP000726136">
    <property type="component" value="Unassembled WGS sequence"/>
</dbReference>
<reference evidence="3 5" key="2">
    <citation type="journal article" date="2021" name="PeerJ">
        <title>Analysis of 44 Vibrio anguillarum genomes reveals high genetic diversity.</title>
        <authorList>
            <person name="Hansen M.J."/>
            <person name="Dalsgaard I."/>
        </authorList>
    </citation>
    <scope>NUCLEOTIDE SEQUENCE [LARGE SCALE GENOMIC DNA]</scope>
    <source>
        <strain evidence="3 5">040915-1/1B</strain>
    </source>
</reference>
<keyword evidence="1" id="KW-0812">Transmembrane</keyword>
<evidence type="ECO:0008006" key="6">
    <source>
        <dbReference type="Google" id="ProtNLM"/>
    </source>
</evidence>
<evidence type="ECO:0000313" key="3">
    <source>
        <dbReference type="EMBL" id="MBF4374531.1"/>
    </source>
</evidence>
<evidence type="ECO:0000256" key="1">
    <source>
        <dbReference type="SAM" id="Phobius"/>
    </source>
</evidence>
<proteinExistence type="predicted"/>
<accession>A0A7U6FS61</accession>
<gene>
    <name evidence="2" type="ORF">DYL72_15185</name>
    <name evidence="3" type="ORF">EAY46_15785</name>
</gene>
<dbReference type="Proteomes" id="UP000256923">
    <property type="component" value="Chromosome 1"/>
</dbReference>
<dbReference type="AlphaFoldDB" id="A0A7U6FS61"/>
<dbReference type="EMBL" id="CP034672">
    <property type="protein sequence ID" value="AZS26250.1"/>
    <property type="molecule type" value="Genomic_DNA"/>
</dbReference>
<protein>
    <recommendedName>
        <fullName evidence="6">DUF3955 domain-containing protein</fullName>
    </recommendedName>
</protein>
<evidence type="ECO:0000313" key="2">
    <source>
        <dbReference type="EMBL" id="AZS26250.1"/>
    </source>
</evidence>
<reference evidence="2 4" key="1">
    <citation type="submission" date="2018-12" db="EMBL/GenBank/DDBJ databases">
        <title>Characterization and Draft Genome of Vibrio anguillarum J360 Marine Pathogen Isolated from an Outbreak in Lumpfish (Cyclopterus lumpus).</title>
        <authorList>
            <person name="Vasquez J.I."/>
            <person name="Cao T."/>
            <person name="Chakraborty S."/>
            <person name="Gnanagobal H."/>
            <person name="Wescot J."/>
            <person name="Boyce D."/>
            <person name="Santander J."/>
        </authorList>
    </citation>
    <scope>NUCLEOTIDE SEQUENCE [LARGE SCALE GENOMIC DNA]</scope>
    <source>
        <strain evidence="2 4">J360</strain>
    </source>
</reference>